<dbReference type="EMBL" id="JAWDGP010004172">
    <property type="protein sequence ID" value="KAK3767019.1"/>
    <property type="molecule type" value="Genomic_DNA"/>
</dbReference>
<sequence length="76" mass="8306">MLDRAPGRECFVKDNHHRPGTCKLALTACWTGTTVSIEEQMTSNAHDEGSNQIAGCVFSVSENKAWSPMVTQLHSS</sequence>
<evidence type="ECO:0000313" key="1">
    <source>
        <dbReference type="EMBL" id="KAK3767019.1"/>
    </source>
</evidence>
<accession>A0AAE0ZCQ6</accession>
<comment type="caution">
    <text evidence="1">The sequence shown here is derived from an EMBL/GenBank/DDBJ whole genome shotgun (WGS) entry which is preliminary data.</text>
</comment>
<organism evidence="1 2">
    <name type="scientific">Elysia crispata</name>
    <name type="common">lettuce slug</name>
    <dbReference type="NCBI Taxonomy" id="231223"/>
    <lineage>
        <taxon>Eukaryota</taxon>
        <taxon>Metazoa</taxon>
        <taxon>Spiralia</taxon>
        <taxon>Lophotrochozoa</taxon>
        <taxon>Mollusca</taxon>
        <taxon>Gastropoda</taxon>
        <taxon>Heterobranchia</taxon>
        <taxon>Euthyneura</taxon>
        <taxon>Panpulmonata</taxon>
        <taxon>Sacoglossa</taxon>
        <taxon>Placobranchoidea</taxon>
        <taxon>Plakobranchidae</taxon>
        <taxon>Elysia</taxon>
    </lineage>
</organism>
<proteinExistence type="predicted"/>
<reference evidence="1" key="1">
    <citation type="journal article" date="2023" name="G3 (Bethesda)">
        <title>A reference genome for the long-term kleptoplast-retaining sea slug Elysia crispata morphotype clarki.</title>
        <authorList>
            <person name="Eastman K.E."/>
            <person name="Pendleton A.L."/>
            <person name="Shaikh M.A."/>
            <person name="Suttiyut T."/>
            <person name="Ogas R."/>
            <person name="Tomko P."/>
            <person name="Gavelis G."/>
            <person name="Widhalm J.R."/>
            <person name="Wisecaver J.H."/>
        </authorList>
    </citation>
    <scope>NUCLEOTIDE SEQUENCE</scope>
    <source>
        <strain evidence="1">ECLA1</strain>
    </source>
</reference>
<dbReference type="Proteomes" id="UP001283361">
    <property type="component" value="Unassembled WGS sequence"/>
</dbReference>
<keyword evidence="2" id="KW-1185">Reference proteome</keyword>
<evidence type="ECO:0000313" key="2">
    <source>
        <dbReference type="Proteomes" id="UP001283361"/>
    </source>
</evidence>
<dbReference type="AlphaFoldDB" id="A0AAE0ZCQ6"/>
<gene>
    <name evidence="1" type="ORF">RRG08_054067</name>
</gene>
<protein>
    <submittedName>
        <fullName evidence="1">Uncharacterized protein</fullName>
    </submittedName>
</protein>
<name>A0AAE0ZCQ6_9GAST</name>